<dbReference type="STRING" id="1193518.BN13_1190004"/>
<protein>
    <submittedName>
        <fullName evidence="1">Uncharacterized protein</fullName>
    </submittedName>
</protein>
<reference evidence="1 2" key="1">
    <citation type="journal article" date="2013" name="ISME J.">
        <title>A metabolic model for members of the genus Tetrasphaera involved in enhanced biological phosphorus removal.</title>
        <authorList>
            <person name="Kristiansen R."/>
            <person name="Nguyen H.T.T."/>
            <person name="Saunders A.M."/>
            <person name="Nielsen J.L."/>
            <person name="Wimmer R."/>
            <person name="Le V.Q."/>
            <person name="McIlroy S.J."/>
            <person name="Petrovski S."/>
            <person name="Seviour R.J."/>
            <person name="Calteau A."/>
            <person name="Nielsen K.L."/>
            <person name="Nielsen P.H."/>
        </authorList>
    </citation>
    <scope>NUCLEOTIDE SEQUENCE [LARGE SCALE GENOMIC DNA]</scope>
    <source>
        <strain evidence="1 2">Ben 74</strain>
    </source>
</reference>
<name>A0A077M7C9_9MICO</name>
<accession>A0A077M7C9</accession>
<organism evidence="1 2">
    <name type="scientific">Nostocoides jenkinsii Ben 74</name>
    <dbReference type="NCBI Taxonomy" id="1193518"/>
    <lineage>
        <taxon>Bacteria</taxon>
        <taxon>Bacillati</taxon>
        <taxon>Actinomycetota</taxon>
        <taxon>Actinomycetes</taxon>
        <taxon>Micrococcales</taxon>
        <taxon>Intrasporangiaceae</taxon>
        <taxon>Nostocoides</taxon>
    </lineage>
</organism>
<keyword evidence="2" id="KW-1185">Reference proteome</keyword>
<dbReference type="AlphaFoldDB" id="A0A077M7C9"/>
<dbReference type="EMBL" id="CAJC01000023">
    <property type="protein sequence ID" value="CCI51710.1"/>
    <property type="molecule type" value="Genomic_DNA"/>
</dbReference>
<gene>
    <name evidence="1" type="ORF">BN13_1190004</name>
</gene>
<dbReference type="RefSeq" id="WP_157038629.1">
    <property type="nucleotide sequence ID" value="NZ_HF571038.1"/>
</dbReference>
<comment type="caution">
    <text evidence="1">The sequence shown here is derived from an EMBL/GenBank/DDBJ whole genome shotgun (WGS) entry which is preliminary data.</text>
</comment>
<dbReference type="Proteomes" id="UP000035720">
    <property type="component" value="Unassembled WGS sequence"/>
</dbReference>
<evidence type="ECO:0000313" key="1">
    <source>
        <dbReference type="EMBL" id="CCI51710.1"/>
    </source>
</evidence>
<evidence type="ECO:0000313" key="2">
    <source>
        <dbReference type="Proteomes" id="UP000035720"/>
    </source>
</evidence>
<sequence>MISYITIDMTFLAAPTFAQGNGVLSNLTQSDHKAGLSSVVFAAAAQGRWASAPPGTTG</sequence>
<proteinExistence type="predicted"/>